<dbReference type="Pfam" id="PF01551">
    <property type="entry name" value="Peptidase_M23"/>
    <property type="match status" value="1"/>
</dbReference>
<feature type="chain" id="PRO_5018076080" evidence="1">
    <location>
        <begin position="31"/>
        <end position="252"/>
    </location>
</feature>
<dbReference type="PANTHER" id="PTHR21666">
    <property type="entry name" value="PEPTIDASE-RELATED"/>
    <property type="match status" value="1"/>
</dbReference>
<gene>
    <name evidence="3" type="ORF">D9543_08845</name>
</gene>
<dbReference type="GO" id="GO:0004222">
    <property type="term" value="F:metalloendopeptidase activity"/>
    <property type="evidence" value="ECO:0007669"/>
    <property type="project" value="TreeGrafter"/>
</dbReference>
<protein>
    <submittedName>
        <fullName evidence="3">M23 family metallopeptidase</fullName>
    </submittedName>
</protein>
<accession>A0A3M0G130</accession>
<organism evidence="3 4">
    <name type="scientific">Corynebacterium macginleyi</name>
    <dbReference type="NCBI Taxonomy" id="38290"/>
    <lineage>
        <taxon>Bacteria</taxon>
        <taxon>Bacillati</taxon>
        <taxon>Actinomycetota</taxon>
        <taxon>Actinomycetes</taxon>
        <taxon>Mycobacteriales</taxon>
        <taxon>Corynebacteriaceae</taxon>
        <taxon>Corynebacterium</taxon>
    </lineage>
</organism>
<comment type="caution">
    <text evidence="3">The sequence shown here is derived from an EMBL/GenBank/DDBJ whole genome shotgun (WGS) entry which is preliminary data.</text>
</comment>
<dbReference type="InterPro" id="IPR016047">
    <property type="entry name" value="M23ase_b-sheet_dom"/>
</dbReference>
<name>A0A3M0G130_9CORY</name>
<dbReference type="PANTHER" id="PTHR21666:SF270">
    <property type="entry name" value="MUREIN HYDROLASE ACTIVATOR ENVC"/>
    <property type="match status" value="1"/>
</dbReference>
<dbReference type="Gene3D" id="2.70.70.10">
    <property type="entry name" value="Glucose Permease (Domain IIA)"/>
    <property type="match status" value="1"/>
</dbReference>
<dbReference type="InterPro" id="IPR050570">
    <property type="entry name" value="Cell_wall_metabolism_enzyme"/>
</dbReference>
<dbReference type="Proteomes" id="UP000270649">
    <property type="component" value="Unassembled WGS sequence"/>
</dbReference>
<sequence>MKRMNRARRNVALSVITLGTVFATGTSAFAADPVASVDVSNDSSEPQATNVDNAGVIDAAVGLAHTAVGVLNGDSVPELSKNDLGGVKIVLDPASVPGLQEAFAPEGNRSGLTPKRGKDAAGNTVIFPTSGTLTSGFGMRWGTMHNGIDVANSVGTPIYSVMDGIVINSGPAQGFGNWIRIQHVDGSISVYGHMSANSLRVSVGDQVSAGDRIADIGNEGHSTGPHLHFEIHPGGGAAVDPVGWFNERGITV</sequence>
<evidence type="ECO:0000259" key="2">
    <source>
        <dbReference type="Pfam" id="PF01551"/>
    </source>
</evidence>
<dbReference type="CDD" id="cd12797">
    <property type="entry name" value="M23_peptidase"/>
    <property type="match status" value="1"/>
</dbReference>
<dbReference type="EMBL" id="REGC01000012">
    <property type="protein sequence ID" value="RMB57897.1"/>
    <property type="molecule type" value="Genomic_DNA"/>
</dbReference>
<dbReference type="InterPro" id="IPR011055">
    <property type="entry name" value="Dup_hybrid_motif"/>
</dbReference>
<feature type="signal peptide" evidence="1">
    <location>
        <begin position="1"/>
        <end position="30"/>
    </location>
</feature>
<evidence type="ECO:0000313" key="3">
    <source>
        <dbReference type="EMBL" id="RMB57897.1"/>
    </source>
</evidence>
<reference evidence="3 4" key="1">
    <citation type="submission" date="2018-10" db="EMBL/GenBank/DDBJ databases">
        <title>Corynebacterium macginleyi genome sequencing and assembly of the type strain and two clinical samples.</title>
        <authorList>
            <person name="Bernier A.-M."/>
            <person name="Bernard K."/>
        </authorList>
    </citation>
    <scope>NUCLEOTIDE SEQUENCE [LARGE SCALE GENOMIC DNA]</scope>
    <source>
        <strain evidence="3 4">NML 120205</strain>
    </source>
</reference>
<keyword evidence="1" id="KW-0732">Signal</keyword>
<dbReference type="SUPFAM" id="SSF51261">
    <property type="entry name" value="Duplicated hybrid motif"/>
    <property type="match status" value="1"/>
</dbReference>
<feature type="domain" description="M23ase beta-sheet core" evidence="2">
    <location>
        <begin position="144"/>
        <end position="241"/>
    </location>
</feature>
<proteinExistence type="predicted"/>
<dbReference type="RefSeq" id="WP_121928061.1">
    <property type="nucleotide sequence ID" value="NZ_REGC01000012.1"/>
</dbReference>
<evidence type="ECO:0000313" key="4">
    <source>
        <dbReference type="Proteomes" id="UP000270649"/>
    </source>
</evidence>
<evidence type="ECO:0000256" key="1">
    <source>
        <dbReference type="SAM" id="SignalP"/>
    </source>
</evidence>
<dbReference type="AlphaFoldDB" id="A0A3M0G130"/>